<feature type="compositionally biased region" description="Basic and acidic residues" evidence="1">
    <location>
        <begin position="169"/>
        <end position="178"/>
    </location>
</feature>
<protein>
    <recommendedName>
        <fullName evidence="4">CBM6 domain-containing protein</fullName>
    </recommendedName>
</protein>
<accession>A0ABY5U6L5</accession>
<reference evidence="2" key="1">
    <citation type="submission" date="2022-08" db="EMBL/GenBank/DDBJ databases">
        <title>The complete genome sequence of the thermophilic bacterium Laceyella sacchari FBKL4.010 reveals the basis for tetramethylpyrazine biosynthesis in Moutai-flavor Daqu.</title>
        <authorList>
            <person name="Li D."/>
            <person name="Huang W."/>
            <person name="Wang C."/>
            <person name="Qiu S."/>
        </authorList>
    </citation>
    <scope>NUCLEOTIDE SEQUENCE</scope>
    <source>
        <strain evidence="2">FBKL4.014</strain>
    </source>
</reference>
<name>A0ABY5U6L5_LACSH</name>
<feature type="region of interest" description="Disordered" evidence="1">
    <location>
        <begin position="1"/>
        <end position="20"/>
    </location>
</feature>
<organism evidence="2 3">
    <name type="scientific">Laceyella sacchari</name>
    <name type="common">Thermoactinomyces thalpophilus</name>
    <dbReference type="NCBI Taxonomy" id="37482"/>
    <lineage>
        <taxon>Bacteria</taxon>
        <taxon>Bacillati</taxon>
        <taxon>Bacillota</taxon>
        <taxon>Bacilli</taxon>
        <taxon>Bacillales</taxon>
        <taxon>Thermoactinomycetaceae</taxon>
        <taxon>Laceyella</taxon>
    </lineage>
</organism>
<dbReference type="InterPro" id="IPR008979">
    <property type="entry name" value="Galactose-bd-like_sf"/>
</dbReference>
<proteinExistence type="predicted"/>
<feature type="compositionally biased region" description="Polar residues" evidence="1">
    <location>
        <begin position="180"/>
        <end position="195"/>
    </location>
</feature>
<dbReference type="EMBL" id="CP103866">
    <property type="protein sequence ID" value="UWE04265.1"/>
    <property type="molecule type" value="Genomic_DNA"/>
</dbReference>
<evidence type="ECO:0008006" key="4">
    <source>
        <dbReference type="Google" id="ProtNLM"/>
    </source>
</evidence>
<evidence type="ECO:0000256" key="1">
    <source>
        <dbReference type="SAM" id="MobiDB-lite"/>
    </source>
</evidence>
<keyword evidence="3" id="KW-1185">Reference proteome</keyword>
<dbReference type="Gene3D" id="2.60.120.260">
    <property type="entry name" value="Galactose-binding domain-like"/>
    <property type="match status" value="1"/>
</dbReference>
<dbReference type="Proteomes" id="UP001058650">
    <property type="component" value="Chromosome"/>
</dbReference>
<feature type="compositionally biased region" description="Basic and acidic residues" evidence="1">
    <location>
        <begin position="130"/>
        <end position="150"/>
    </location>
</feature>
<dbReference type="RefSeq" id="WP_259436306.1">
    <property type="nucleotide sequence ID" value="NZ_CP103866.1"/>
</dbReference>
<sequence length="355" mass="38187">MRNKAPQETAFSSLKGFDTSQKGAGHLIKETSKKSAPFSGLDVIGKVGEGLAAIPLKPVLIGAVAIAVVAGGGYFAMQWKSASQQAARAPESQTPPKPVIAQNRQFHPKLWVYRMGIETGAQGKLTAVSEPEKTKDMKDTTPVEGGEKSAAEQTDSMVANKAKTTAEALSRDQAERRTQPAGTSSATVAKASTVQKPATNASKRLIGVNVLKNSGFENGLTNWLSWNPAGQGPIHAIATDYPYKGKGDLVHWSDRAYQHKTYQIITNLPDGTYVARVWVRSGGGQRKLTLEVTRHNHGEGSVVTDIGRNALPDKWKQMTSPKIKVRGGTVHVGVYSDAQAGNWADFDNLEFVRVE</sequence>
<evidence type="ECO:0000313" key="3">
    <source>
        <dbReference type="Proteomes" id="UP001058650"/>
    </source>
</evidence>
<feature type="region of interest" description="Disordered" evidence="1">
    <location>
        <begin position="126"/>
        <end position="195"/>
    </location>
</feature>
<evidence type="ECO:0000313" key="2">
    <source>
        <dbReference type="EMBL" id="UWE04265.1"/>
    </source>
</evidence>
<gene>
    <name evidence="2" type="ORF">NYR52_03660</name>
</gene>
<dbReference type="SUPFAM" id="SSF49785">
    <property type="entry name" value="Galactose-binding domain-like"/>
    <property type="match status" value="1"/>
</dbReference>